<dbReference type="EMBL" id="CAJNON010002890">
    <property type="protein sequence ID" value="CAF1518445.1"/>
    <property type="molecule type" value="Genomic_DNA"/>
</dbReference>
<dbReference type="Proteomes" id="UP000663891">
    <property type="component" value="Unassembled WGS sequence"/>
</dbReference>
<comment type="caution">
    <text evidence="1">The sequence shown here is derived from an EMBL/GenBank/DDBJ whole genome shotgun (WGS) entry which is preliminary data.</text>
</comment>
<evidence type="ECO:0000313" key="2">
    <source>
        <dbReference type="Proteomes" id="UP000663891"/>
    </source>
</evidence>
<organism evidence="1 2">
    <name type="scientific">Adineta steineri</name>
    <dbReference type="NCBI Taxonomy" id="433720"/>
    <lineage>
        <taxon>Eukaryota</taxon>
        <taxon>Metazoa</taxon>
        <taxon>Spiralia</taxon>
        <taxon>Gnathifera</taxon>
        <taxon>Rotifera</taxon>
        <taxon>Eurotatoria</taxon>
        <taxon>Bdelloidea</taxon>
        <taxon>Adinetida</taxon>
        <taxon>Adinetidae</taxon>
        <taxon>Adineta</taxon>
    </lineage>
</organism>
<protein>
    <submittedName>
        <fullName evidence="1">Uncharacterized protein</fullName>
    </submittedName>
</protein>
<gene>
    <name evidence="1" type="ORF">VCS650_LOCUS43156</name>
</gene>
<evidence type="ECO:0000313" key="1">
    <source>
        <dbReference type="EMBL" id="CAF1518445.1"/>
    </source>
</evidence>
<proteinExistence type="predicted"/>
<dbReference type="AlphaFoldDB" id="A0A815UFR8"/>
<accession>A0A815UFR8</accession>
<reference evidence="1" key="1">
    <citation type="submission" date="2021-02" db="EMBL/GenBank/DDBJ databases">
        <authorList>
            <person name="Nowell W R."/>
        </authorList>
    </citation>
    <scope>NUCLEOTIDE SEQUENCE</scope>
</reference>
<sequence>MPRIRSWTRNFVEDGIGHVLGKLYGNSVLIKNIENRTIPSSVTWQLTQEALHLMITLLQYYVNFVYKNLTNH</sequence>
<name>A0A815UFR8_9BILA</name>